<proteinExistence type="predicted"/>
<dbReference type="AlphaFoldDB" id="G0NUC3"/>
<dbReference type="FunCoup" id="G0NUC3">
    <property type="interactions" value="372"/>
</dbReference>
<dbReference type="EMBL" id="GL379949">
    <property type="protein sequence ID" value="EGT37746.1"/>
    <property type="molecule type" value="Genomic_DNA"/>
</dbReference>
<name>G0NUC3_CAEBE</name>
<dbReference type="HOGENOM" id="CLU_042576_1_0_1"/>
<accession>G0NUC3</accession>
<organism evidence="3">
    <name type="scientific">Caenorhabditis brenneri</name>
    <name type="common">Nematode worm</name>
    <dbReference type="NCBI Taxonomy" id="135651"/>
    <lineage>
        <taxon>Eukaryota</taxon>
        <taxon>Metazoa</taxon>
        <taxon>Ecdysozoa</taxon>
        <taxon>Nematoda</taxon>
        <taxon>Chromadorea</taxon>
        <taxon>Rhabditida</taxon>
        <taxon>Rhabditina</taxon>
        <taxon>Rhabditomorpha</taxon>
        <taxon>Rhabditoidea</taxon>
        <taxon>Rhabditidae</taxon>
        <taxon>Peloderinae</taxon>
        <taxon>Caenorhabditis</taxon>
    </lineage>
</organism>
<evidence type="ECO:0000313" key="2">
    <source>
        <dbReference type="EMBL" id="EGT37746.1"/>
    </source>
</evidence>
<dbReference type="OrthoDB" id="5889481at2759"/>
<feature type="compositionally biased region" description="Low complexity" evidence="1">
    <location>
        <begin position="369"/>
        <end position="404"/>
    </location>
</feature>
<protein>
    <submittedName>
        <fullName evidence="2">Uncharacterized protein</fullName>
    </submittedName>
</protein>
<dbReference type="InterPro" id="IPR021942">
    <property type="entry name" value="DUF3557"/>
</dbReference>
<reference evidence="3" key="1">
    <citation type="submission" date="2011-07" db="EMBL/GenBank/DDBJ databases">
        <authorList>
            <consortium name="Caenorhabditis brenneri Sequencing and Analysis Consortium"/>
            <person name="Wilson R.K."/>
        </authorList>
    </citation>
    <scope>NUCLEOTIDE SEQUENCE [LARGE SCALE GENOMIC DNA]</scope>
    <source>
        <strain evidence="3">PB2801</strain>
    </source>
</reference>
<evidence type="ECO:0000313" key="3">
    <source>
        <dbReference type="Proteomes" id="UP000008068"/>
    </source>
</evidence>
<feature type="region of interest" description="Disordered" evidence="1">
    <location>
        <begin position="366"/>
        <end position="404"/>
    </location>
</feature>
<gene>
    <name evidence="2" type="ORF">CAEBREN_18665</name>
</gene>
<evidence type="ECO:0000256" key="1">
    <source>
        <dbReference type="SAM" id="MobiDB-lite"/>
    </source>
</evidence>
<dbReference type="PANTHER" id="PTHR31379">
    <property type="entry name" value="F-BOX C PROTEIN-RELATED-RELATED"/>
    <property type="match status" value="1"/>
</dbReference>
<dbReference type="InParanoid" id="G0NUC3"/>
<dbReference type="Proteomes" id="UP000008068">
    <property type="component" value="Unassembled WGS sequence"/>
</dbReference>
<dbReference type="Pfam" id="PF12078">
    <property type="entry name" value="DUF3557"/>
    <property type="match status" value="1"/>
</dbReference>
<dbReference type="PANTHER" id="PTHR31379:SF1">
    <property type="entry name" value="F-BOX C PROTEIN-RELATED"/>
    <property type="match status" value="1"/>
</dbReference>
<sequence>MNSKPLTYDSLKCVLEYVEANRRIEIARRCPSIRKVEKLVPLHLNELVFKDNGFKLNNMKYELGIHQKYHVGNIPDSVRQHNKLGGYTMDLNNFGLEDGRYLNVLTPGDILVKEKPWEENDLVIENRIRHVEELVRAFGDPVGIMPDEYERINELIFLKYLHENAPVPFENVFRLKISTFMGNETVEFYRYNMSYYQAVKKLSMLLFGERSKPIGAKNLYIYQSHIIRLPPNLKIKNIVQMQIPCEAKAVCEAIPEMFEEPNLLLEHDLVEGVLEMATQWTCAIARQNCIHFLNTSSALSYRKKFKLAQEFDLMDVKKRVIAECKTCDKLHNLVPYNVQDLDRETMALFFERNLALQGFPGRYVPGMQSPSSSSSSSSLSSSWDSDSSLPSSESSFSPASSTDD</sequence>
<keyword evidence="3" id="KW-1185">Reference proteome</keyword>